<organism evidence="2 3">
    <name type="scientific">Candidatus Sulfobium mesophilum</name>
    <dbReference type="NCBI Taxonomy" id="2016548"/>
    <lineage>
        <taxon>Bacteria</taxon>
        <taxon>Pseudomonadati</taxon>
        <taxon>Nitrospirota</taxon>
        <taxon>Nitrospiria</taxon>
        <taxon>Nitrospirales</taxon>
        <taxon>Nitrospiraceae</taxon>
        <taxon>Candidatus Sulfobium</taxon>
    </lineage>
</organism>
<evidence type="ECO:0000313" key="2">
    <source>
        <dbReference type="EMBL" id="SPQ00194.1"/>
    </source>
</evidence>
<dbReference type="SUPFAM" id="SSF49265">
    <property type="entry name" value="Fibronectin type III"/>
    <property type="match status" value="2"/>
</dbReference>
<name>A0A2U3QFM9_9BACT</name>
<dbReference type="Proteomes" id="UP000245125">
    <property type="component" value="Unassembled WGS sequence"/>
</dbReference>
<dbReference type="SMART" id="SM00060">
    <property type="entry name" value="FN3"/>
    <property type="match status" value="3"/>
</dbReference>
<keyword evidence="3" id="KW-1185">Reference proteome</keyword>
<reference evidence="3" key="1">
    <citation type="submission" date="2018-03" db="EMBL/GenBank/DDBJ databases">
        <authorList>
            <person name="Zecchin S."/>
        </authorList>
    </citation>
    <scope>NUCLEOTIDE SEQUENCE [LARGE SCALE GENOMIC DNA]</scope>
</reference>
<dbReference type="InterPro" id="IPR003961">
    <property type="entry name" value="FN3_dom"/>
</dbReference>
<dbReference type="InterPro" id="IPR036116">
    <property type="entry name" value="FN3_sf"/>
</dbReference>
<protein>
    <recommendedName>
        <fullName evidence="1">Fibronectin type-III domain-containing protein</fullName>
    </recommendedName>
</protein>
<dbReference type="InterPro" id="IPR013783">
    <property type="entry name" value="Ig-like_fold"/>
</dbReference>
<gene>
    <name evidence="2" type="ORF">NBG4_190037</name>
</gene>
<sequence length="323" mass="36172">MIPSTKNSMFSRMQRHFFTILLIANFILLFSCGKKGPPTLHSFEKPAPPSPLSVSQRENSIVLSWVYPPNREAMISGFIVLRKSDSSFEKIAMVESNLRTFIDSDVKEGSAYTYKVLTQNQRGLLSADSNLVLSTVITPPRPPANISWSTKGDSLLLSWEKTGDDIVYNVYKTVAKGSYSSVPVNKLPISETSFSDILSLGRPVYYTLRSLTREGLLTEGPASQEITVNPSDLVPPAPEDVRFFAASDRIYLYWKEPDAPWITGFRIYRKFEGGQYYLISETQIPSFLDKDTPAVKRDYRISAVGPSLEGPPSEIKGVFFEPE</sequence>
<feature type="domain" description="Fibronectin type-III" evidence="1">
    <location>
        <begin position="45"/>
        <end position="141"/>
    </location>
</feature>
<dbReference type="OrthoDB" id="5430878at2"/>
<dbReference type="CDD" id="cd00063">
    <property type="entry name" value="FN3"/>
    <property type="match status" value="1"/>
</dbReference>
<dbReference type="AlphaFoldDB" id="A0A2U3QFM9"/>
<dbReference type="Gene3D" id="2.60.40.10">
    <property type="entry name" value="Immunoglobulins"/>
    <property type="match status" value="3"/>
</dbReference>
<dbReference type="Pfam" id="PF00041">
    <property type="entry name" value="fn3"/>
    <property type="match status" value="1"/>
</dbReference>
<feature type="domain" description="Fibronectin type-III" evidence="1">
    <location>
        <begin position="142"/>
        <end position="237"/>
    </location>
</feature>
<dbReference type="EMBL" id="OUUY01000063">
    <property type="protein sequence ID" value="SPQ00194.1"/>
    <property type="molecule type" value="Genomic_DNA"/>
</dbReference>
<evidence type="ECO:0000313" key="3">
    <source>
        <dbReference type="Proteomes" id="UP000245125"/>
    </source>
</evidence>
<accession>A0A2U3QFM9</accession>
<dbReference type="PROSITE" id="PS51257">
    <property type="entry name" value="PROKAR_LIPOPROTEIN"/>
    <property type="match status" value="1"/>
</dbReference>
<proteinExistence type="predicted"/>
<dbReference type="PROSITE" id="PS50853">
    <property type="entry name" value="FN3"/>
    <property type="match status" value="2"/>
</dbReference>
<evidence type="ECO:0000259" key="1">
    <source>
        <dbReference type="PROSITE" id="PS50853"/>
    </source>
</evidence>